<keyword evidence="7" id="KW-1185">Reference proteome</keyword>
<organism evidence="6 7">
    <name type="scientific">Paracoccus onubensis</name>
    <dbReference type="NCBI Taxonomy" id="1675788"/>
    <lineage>
        <taxon>Bacteria</taxon>
        <taxon>Pseudomonadati</taxon>
        <taxon>Pseudomonadota</taxon>
        <taxon>Alphaproteobacteria</taxon>
        <taxon>Rhodobacterales</taxon>
        <taxon>Paracoccaceae</taxon>
        <taxon>Paracoccus</taxon>
    </lineage>
</organism>
<dbReference type="RefSeq" id="WP_119749942.1">
    <property type="nucleotide sequence ID" value="NZ_QZCG01000009.1"/>
</dbReference>
<keyword evidence="4" id="KW-0408">Iron</keyword>
<dbReference type="AlphaFoldDB" id="A0A418ST17"/>
<keyword evidence="5" id="KW-0411">Iron-sulfur</keyword>
<evidence type="ECO:0000313" key="6">
    <source>
        <dbReference type="EMBL" id="RJE84123.1"/>
    </source>
</evidence>
<gene>
    <name evidence="6" type="ORF">D3P04_14035</name>
</gene>
<keyword evidence="1" id="KW-0004">4Fe-4S</keyword>
<proteinExistence type="predicted"/>
<dbReference type="GO" id="GO:0046872">
    <property type="term" value="F:metal ion binding"/>
    <property type="evidence" value="ECO:0007669"/>
    <property type="project" value="UniProtKB-KW"/>
</dbReference>
<dbReference type="PANTHER" id="PTHR43498">
    <property type="entry name" value="FERREDOXIN:COB-COM HETERODISULFIDE REDUCTASE SUBUNIT A"/>
    <property type="match status" value="1"/>
</dbReference>
<protein>
    <submittedName>
        <fullName evidence="6">FAD-dependent oxidoreductase</fullName>
    </submittedName>
</protein>
<dbReference type="InterPro" id="IPR039650">
    <property type="entry name" value="HdrA-like"/>
</dbReference>
<accession>A0A418ST17</accession>
<dbReference type="PANTHER" id="PTHR43498:SF1">
    <property type="entry name" value="COB--COM HETERODISULFIDE REDUCTASE IRON-SULFUR SUBUNIT A"/>
    <property type="match status" value="1"/>
</dbReference>
<evidence type="ECO:0000256" key="2">
    <source>
        <dbReference type="ARBA" id="ARBA00022723"/>
    </source>
</evidence>
<dbReference type="InterPro" id="IPR036188">
    <property type="entry name" value="FAD/NAD-bd_sf"/>
</dbReference>
<dbReference type="GO" id="GO:0016491">
    <property type="term" value="F:oxidoreductase activity"/>
    <property type="evidence" value="ECO:0007669"/>
    <property type="project" value="UniProtKB-KW"/>
</dbReference>
<evidence type="ECO:0000256" key="1">
    <source>
        <dbReference type="ARBA" id="ARBA00022485"/>
    </source>
</evidence>
<comment type="caution">
    <text evidence="6">The sequence shown here is derived from an EMBL/GenBank/DDBJ whole genome shotgun (WGS) entry which is preliminary data.</text>
</comment>
<dbReference type="SUPFAM" id="SSF51905">
    <property type="entry name" value="FAD/NAD(P)-binding domain"/>
    <property type="match status" value="1"/>
</dbReference>
<keyword evidence="2" id="KW-0479">Metal-binding</keyword>
<dbReference type="Pfam" id="PF12831">
    <property type="entry name" value="FAD_oxidored"/>
    <property type="match status" value="1"/>
</dbReference>
<dbReference type="EMBL" id="QZCG01000009">
    <property type="protein sequence ID" value="RJE84123.1"/>
    <property type="molecule type" value="Genomic_DNA"/>
</dbReference>
<keyword evidence="3" id="KW-0560">Oxidoreductase</keyword>
<reference evidence="7" key="1">
    <citation type="submission" date="2018-09" db="EMBL/GenBank/DDBJ databases">
        <title>Acidovorax cavernicola nov. sp. isolated from Gruta de las Maravillas (Aracena, Spain).</title>
        <authorList>
            <person name="Jurado V."/>
            <person name="Gutierrez-Patricio S."/>
            <person name="Gonzalez-Pimentel J.L."/>
            <person name="Miller A.Z."/>
            <person name="Laiz L."/>
            <person name="Saiz-Jimenez C."/>
        </authorList>
    </citation>
    <scope>NUCLEOTIDE SEQUENCE [LARGE SCALE GENOMIC DNA]</scope>
    <source>
        <strain evidence="7">1011MAR3C25</strain>
    </source>
</reference>
<sequence>MTFSNSQSRYDFLVYRATPAGIMAAITASRLNLRTALIEPSDRIGGMMTSGLNAVDILNTTLVNGVVREFFRIVRDEYDLPYLPARIESKVALRVFRGMLAESKVELFQKRDIRFVSRDSARIINCTLNDNRILASRWWVDASYEGDLINLAHLRYRLGREAADEYGESFAGRQPFRSMLPWASGYNVSPHTDTGKLLPYIAPVSRNPVGSADDEVQSYCLRPTLTNRPDNRIPITPPKDFDFGEFELFRRISKGIRTGRVASKDIPMMGTTFKSAYFNLAELPNGKFDMNSGPAAPLNNPMLTQGWVTATYDKRQEMAHAFSRYTRALLYFIQNDSSVPQGVRDFFGEFGLPADEYGSTDHIPPDVYVREGRRLVNRHIFRQQDIESGGACRADAICEAKYHLDCKPVHWRANHSGTNIVREGMFFTQDAYRYSLPKWIILPEPADCRNFFSVCGVAATHVAFGSIRMEPTWMELGSAAAIMAYLANQQRCPVDDIPGEAVTKLRDERFFQWPAPRFLRNKLRDKAVSYYRKISGRRDSA</sequence>
<evidence type="ECO:0000256" key="3">
    <source>
        <dbReference type="ARBA" id="ARBA00023002"/>
    </source>
</evidence>
<dbReference type="OrthoDB" id="9777740at2"/>
<dbReference type="GO" id="GO:0051539">
    <property type="term" value="F:4 iron, 4 sulfur cluster binding"/>
    <property type="evidence" value="ECO:0007669"/>
    <property type="project" value="UniProtKB-KW"/>
</dbReference>
<dbReference type="Proteomes" id="UP000284202">
    <property type="component" value="Unassembled WGS sequence"/>
</dbReference>
<evidence type="ECO:0000256" key="5">
    <source>
        <dbReference type="ARBA" id="ARBA00023014"/>
    </source>
</evidence>
<name>A0A418ST17_9RHOB</name>
<evidence type="ECO:0000313" key="7">
    <source>
        <dbReference type="Proteomes" id="UP000284202"/>
    </source>
</evidence>
<evidence type="ECO:0000256" key="4">
    <source>
        <dbReference type="ARBA" id="ARBA00023004"/>
    </source>
</evidence>